<name>A0A4S2JC07_9HYME</name>
<gene>
    <name evidence="1" type="ORF">DBV15_10103</name>
</gene>
<sequence>MSTDGDLAFKLASQCRNLVEREIDSVSSCAINLDWDFNIGKRRQHQFVGGAPGDAGKFHPATPYRRQILISKRVATMEKKDRGV</sequence>
<dbReference type="Proteomes" id="UP000310200">
    <property type="component" value="Unassembled WGS sequence"/>
</dbReference>
<evidence type="ECO:0000313" key="2">
    <source>
        <dbReference type="Proteomes" id="UP000310200"/>
    </source>
</evidence>
<proteinExistence type="predicted"/>
<accession>A0A4S2JC07</accession>
<keyword evidence="2" id="KW-1185">Reference proteome</keyword>
<evidence type="ECO:0000313" key="1">
    <source>
        <dbReference type="EMBL" id="TGZ31987.1"/>
    </source>
</evidence>
<organism evidence="1 2">
    <name type="scientific">Temnothorax longispinosus</name>
    <dbReference type="NCBI Taxonomy" id="300112"/>
    <lineage>
        <taxon>Eukaryota</taxon>
        <taxon>Metazoa</taxon>
        <taxon>Ecdysozoa</taxon>
        <taxon>Arthropoda</taxon>
        <taxon>Hexapoda</taxon>
        <taxon>Insecta</taxon>
        <taxon>Pterygota</taxon>
        <taxon>Neoptera</taxon>
        <taxon>Endopterygota</taxon>
        <taxon>Hymenoptera</taxon>
        <taxon>Apocrita</taxon>
        <taxon>Aculeata</taxon>
        <taxon>Formicoidea</taxon>
        <taxon>Formicidae</taxon>
        <taxon>Myrmicinae</taxon>
        <taxon>Temnothorax</taxon>
    </lineage>
</organism>
<reference evidence="1 2" key="1">
    <citation type="journal article" date="2019" name="Philos. Trans. R. Soc. Lond., B, Biol. Sci.">
        <title>Ant behaviour and brain gene expression of defending hosts depend on the ecological success of the intruding social parasite.</title>
        <authorList>
            <person name="Kaur R."/>
            <person name="Stoldt M."/>
            <person name="Jongepier E."/>
            <person name="Feldmeyer B."/>
            <person name="Menzel F."/>
            <person name="Bornberg-Bauer E."/>
            <person name="Foitzik S."/>
        </authorList>
    </citation>
    <scope>NUCLEOTIDE SEQUENCE [LARGE SCALE GENOMIC DNA]</scope>
    <source>
        <tissue evidence="1">Whole body</tissue>
    </source>
</reference>
<protein>
    <submittedName>
        <fullName evidence="1">Uncharacterized protein</fullName>
    </submittedName>
</protein>
<comment type="caution">
    <text evidence="1">The sequence shown here is derived from an EMBL/GenBank/DDBJ whole genome shotgun (WGS) entry which is preliminary data.</text>
</comment>
<dbReference type="EMBL" id="QBLH01003972">
    <property type="protein sequence ID" value="TGZ31987.1"/>
    <property type="molecule type" value="Genomic_DNA"/>
</dbReference>
<dbReference type="AlphaFoldDB" id="A0A4S2JC07"/>